<name>A0A645G3L1_9ZZZZ</name>
<sequence length="70" mass="7684">MIPSTAEKRRAVDSIENIPGNLSAAHAIIHINSHRAHPYASRMVDVVVDDPISPVRVVPSRIDGSYITRL</sequence>
<gene>
    <name evidence="1" type="ORF">SDC9_167911</name>
</gene>
<reference evidence="1" key="1">
    <citation type="submission" date="2019-08" db="EMBL/GenBank/DDBJ databases">
        <authorList>
            <person name="Kucharzyk K."/>
            <person name="Murdoch R.W."/>
            <person name="Higgins S."/>
            <person name="Loffler F."/>
        </authorList>
    </citation>
    <scope>NUCLEOTIDE SEQUENCE</scope>
</reference>
<proteinExistence type="predicted"/>
<dbReference type="EMBL" id="VSSQ01068321">
    <property type="protein sequence ID" value="MPN20532.1"/>
    <property type="molecule type" value="Genomic_DNA"/>
</dbReference>
<dbReference type="AlphaFoldDB" id="A0A645G3L1"/>
<accession>A0A645G3L1</accession>
<evidence type="ECO:0000313" key="1">
    <source>
        <dbReference type="EMBL" id="MPN20532.1"/>
    </source>
</evidence>
<organism evidence="1">
    <name type="scientific">bioreactor metagenome</name>
    <dbReference type="NCBI Taxonomy" id="1076179"/>
    <lineage>
        <taxon>unclassified sequences</taxon>
        <taxon>metagenomes</taxon>
        <taxon>ecological metagenomes</taxon>
    </lineage>
</organism>
<comment type="caution">
    <text evidence="1">The sequence shown here is derived from an EMBL/GenBank/DDBJ whole genome shotgun (WGS) entry which is preliminary data.</text>
</comment>
<protein>
    <submittedName>
        <fullName evidence="1">Uncharacterized protein</fullName>
    </submittedName>
</protein>